<feature type="region of interest" description="Disordered" evidence="1">
    <location>
        <begin position="45"/>
        <end position="69"/>
    </location>
</feature>
<sequence length="69" mass="7618">MQTVNLSAAMFELLSKVSPLNNLALFVFGYAVVAGFVHLLQSMKPSPPEDPYEDSQNAAREEMNGTIMR</sequence>
<gene>
    <name evidence="3" type="ORF">GY632_0226</name>
</gene>
<evidence type="ECO:0000256" key="2">
    <source>
        <dbReference type="SAM" id="Phobius"/>
    </source>
</evidence>
<keyword evidence="2" id="KW-0812">Transmembrane</keyword>
<name>A0A9P4YNR5_9EURO</name>
<keyword evidence="2" id="KW-0472">Membrane</keyword>
<reference evidence="3" key="1">
    <citation type="submission" date="2020-03" db="EMBL/GenBank/DDBJ databases">
        <title>Whole Genome Sequence of Trichophyton interdigitale from India.</title>
        <authorList>
            <person name="Kumar P."/>
        </authorList>
    </citation>
    <scope>NUCLEOTIDE SEQUENCE</scope>
    <source>
        <strain evidence="3">UCMS-IGIB-CI14</strain>
    </source>
</reference>
<keyword evidence="2" id="KW-1133">Transmembrane helix</keyword>
<evidence type="ECO:0000256" key="1">
    <source>
        <dbReference type="SAM" id="MobiDB-lite"/>
    </source>
</evidence>
<dbReference type="Proteomes" id="UP000749309">
    <property type="component" value="Unassembled WGS sequence"/>
</dbReference>
<accession>A0A9P4YNR5</accession>
<protein>
    <submittedName>
        <fullName evidence="3">Uncharacterized protein</fullName>
    </submittedName>
</protein>
<feature type="transmembrane region" description="Helical" evidence="2">
    <location>
        <begin position="20"/>
        <end position="40"/>
    </location>
</feature>
<dbReference type="EMBL" id="JAAQVJ010000004">
    <property type="protein sequence ID" value="KAF3901113.1"/>
    <property type="molecule type" value="Genomic_DNA"/>
</dbReference>
<proteinExistence type="predicted"/>
<evidence type="ECO:0000313" key="3">
    <source>
        <dbReference type="EMBL" id="KAF3901113.1"/>
    </source>
</evidence>
<dbReference type="AlphaFoldDB" id="A0A9P4YNR5"/>
<evidence type="ECO:0000313" key="4">
    <source>
        <dbReference type="Proteomes" id="UP000749309"/>
    </source>
</evidence>
<comment type="caution">
    <text evidence="3">The sequence shown here is derived from an EMBL/GenBank/DDBJ whole genome shotgun (WGS) entry which is preliminary data.</text>
</comment>
<organism evidence="3 4">
    <name type="scientific">Trichophyton interdigitale</name>
    <dbReference type="NCBI Taxonomy" id="101480"/>
    <lineage>
        <taxon>Eukaryota</taxon>
        <taxon>Fungi</taxon>
        <taxon>Dikarya</taxon>
        <taxon>Ascomycota</taxon>
        <taxon>Pezizomycotina</taxon>
        <taxon>Eurotiomycetes</taxon>
        <taxon>Eurotiomycetidae</taxon>
        <taxon>Onygenales</taxon>
        <taxon>Arthrodermataceae</taxon>
        <taxon>Trichophyton</taxon>
    </lineage>
</organism>